<evidence type="ECO:0000256" key="8">
    <source>
        <dbReference type="RuleBase" id="RU000384"/>
    </source>
</evidence>
<evidence type="ECO:0000256" key="7">
    <source>
        <dbReference type="PROSITE-ProRule" id="PRU01330"/>
    </source>
</evidence>
<dbReference type="SUPFAM" id="SSF54368">
    <property type="entry name" value="Glutamine synthetase, N-terminal domain"/>
    <property type="match status" value="1"/>
</dbReference>
<keyword evidence="6" id="KW-0460">Magnesium</keyword>
<organism evidence="11 12">
    <name type="scientific">Aquibacillus albus</name>
    <dbReference type="NCBI Taxonomy" id="1168171"/>
    <lineage>
        <taxon>Bacteria</taxon>
        <taxon>Bacillati</taxon>
        <taxon>Bacillota</taxon>
        <taxon>Bacilli</taxon>
        <taxon>Bacillales</taxon>
        <taxon>Bacillaceae</taxon>
        <taxon>Aquibacillus</taxon>
    </lineage>
</organism>
<dbReference type="InterPro" id="IPR027303">
    <property type="entry name" value="Gln_synth_gly_rich_site"/>
</dbReference>
<dbReference type="NCBIfam" id="TIGR03105">
    <property type="entry name" value="gln_synth_III"/>
    <property type="match status" value="1"/>
</dbReference>
<dbReference type="InterPro" id="IPR008146">
    <property type="entry name" value="Gln_synth_cat_dom"/>
</dbReference>
<accession>A0ABS2MWC5</accession>
<name>A0ABS2MWC5_9BACI</name>
<dbReference type="Gene3D" id="3.30.590.10">
    <property type="entry name" value="Glutamine synthetase/guanido kinase, catalytic domain"/>
    <property type="match status" value="1"/>
</dbReference>
<dbReference type="EMBL" id="JAFBDR010000002">
    <property type="protein sequence ID" value="MBM7570193.1"/>
    <property type="molecule type" value="Genomic_DNA"/>
</dbReference>
<evidence type="ECO:0000313" key="12">
    <source>
        <dbReference type="Proteomes" id="UP001296943"/>
    </source>
</evidence>
<evidence type="ECO:0000259" key="10">
    <source>
        <dbReference type="PROSITE" id="PS51987"/>
    </source>
</evidence>
<dbReference type="Proteomes" id="UP001296943">
    <property type="component" value="Unassembled WGS sequence"/>
</dbReference>
<sequence length="451" mass="50521">MIGVATNNTVLFEDIQKKMEDESVQFLLASFSDLNGTSRAKLVPSKRLSAVCESGAGFAGFAVGDLGHGPADPDILCIPDLRSLTILPWQKDLAWFAGTLTEDGTPWSYCTRTILLNVMERAKKLGYEMKTGLEPEFFLLNEDEQGGISPSDPYDVAKKPCYNQQALMRNYDFLSRLIHYMDELDWGVSQADHEDANGQFEVNFNFSDVLTSADRLTFFKYMVRNMAEERNLVATFMPKPFSHLTGNGCHMHLSLWNGDKNLFESDHDPRGNELSETAYHFIGGVLKHARALSAIVCPTVNSYKRLTALSTSSGATWAPNFISYGGNNRTKLIRIPESGRIEFRAMDSNANPYLAAAAILSAGLDGIENKIDPDQFISDNSKLMNHLGEKVDKLPSTLQEAILELEQDTVLIDALGAGFMETYLKRKKEEWAEYHDFISSWEIKKYLKETN</sequence>
<comment type="cofactor">
    <cofactor evidence="1">
        <name>Mg(2+)</name>
        <dbReference type="ChEBI" id="CHEBI:18420"/>
    </cofactor>
</comment>
<comment type="caution">
    <text evidence="11">The sequence shown here is derived from an EMBL/GenBank/DDBJ whole genome shotgun (WGS) entry which is preliminary data.</text>
</comment>
<evidence type="ECO:0000259" key="9">
    <source>
        <dbReference type="PROSITE" id="PS51986"/>
    </source>
</evidence>
<comment type="similarity">
    <text evidence="2 7 8">Belongs to the glutamine synthetase family.</text>
</comment>
<protein>
    <submittedName>
        <fullName evidence="11">Glutamine synthetase</fullName>
        <ecNumber evidence="11">6.3.1.2</ecNumber>
    </submittedName>
</protein>
<dbReference type="Pfam" id="PF00120">
    <property type="entry name" value="Gln-synt_C"/>
    <property type="match status" value="1"/>
</dbReference>
<feature type="domain" description="GS beta-grasp" evidence="9">
    <location>
        <begin position="22"/>
        <end position="105"/>
    </location>
</feature>
<proteinExistence type="inferred from homology"/>
<dbReference type="EC" id="6.3.1.2" evidence="11"/>
<dbReference type="PROSITE" id="PS51987">
    <property type="entry name" value="GS_CATALYTIC"/>
    <property type="match status" value="1"/>
</dbReference>
<dbReference type="SMART" id="SM01230">
    <property type="entry name" value="Gln-synt_C"/>
    <property type="match status" value="1"/>
</dbReference>
<reference evidence="11 12" key="1">
    <citation type="submission" date="2021-01" db="EMBL/GenBank/DDBJ databases">
        <title>Genomic Encyclopedia of Type Strains, Phase IV (KMG-IV): sequencing the most valuable type-strain genomes for metagenomic binning, comparative biology and taxonomic classification.</title>
        <authorList>
            <person name="Goeker M."/>
        </authorList>
    </citation>
    <scope>NUCLEOTIDE SEQUENCE [LARGE SCALE GENOMIC DNA]</scope>
    <source>
        <strain evidence="11 12">DSM 23711</strain>
    </source>
</reference>
<dbReference type="GO" id="GO:0004356">
    <property type="term" value="F:glutamine synthetase activity"/>
    <property type="evidence" value="ECO:0007669"/>
    <property type="project" value="UniProtKB-EC"/>
</dbReference>
<gene>
    <name evidence="11" type="ORF">JOC48_000671</name>
</gene>
<dbReference type="InterPro" id="IPR036651">
    <property type="entry name" value="Gln_synt_N_sf"/>
</dbReference>
<dbReference type="RefSeq" id="WP_204497616.1">
    <property type="nucleotide sequence ID" value="NZ_JAFBDR010000002.1"/>
</dbReference>
<evidence type="ECO:0000256" key="3">
    <source>
        <dbReference type="ARBA" id="ARBA00022598"/>
    </source>
</evidence>
<feature type="domain" description="GS catalytic" evidence="10">
    <location>
        <begin position="111"/>
        <end position="451"/>
    </location>
</feature>
<dbReference type="SUPFAM" id="SSF55931">
    <property type="entry name" value="Glutamine synthetase/guanido kinase"/>
    <property type="match status" value="1"/>
</dbReference>
<evidence type="ECO:0000256" key="6">
    <source>
        <dbReference type="ARBA" id="ARBA00022842"/>
    </source>
</evidence>
<dbReference type="Gene3D" id="3.10.20.70">
    <property type="entry name" value="Glutamine synthetase, N-terminal domain"/>
    <property type="match status" value="1"/>
</dbReference>
<dbReference type="PANTHER" id="PTHR43785">
    <property type="entry name" value="GAMMA-GLUTAMYLPUTRESCINE SYNTHETASE"/>
    <property type="match status" value="1"/>
</dbReference>
<dbReference type="InterPro" id="IPR014746">
    <property type="entry name" value="Gln_synth/guanido_kin_cat_dom"/>
</dbReference>
<evidence type="ECO:0000256" key="2">
    <source>
        <dbReference type="ARBA" id="ARBA00009897"/>
    </source>
</evidence>
<dbReference type="PROSITE" id="PS00181">
    <property type="entry name" value="GLNA_ATP"/>
    <property type="match status" value="1"/>
</dbReference>
<evidence type="ECO:0000256" key="1">
    <source>
        <dbReference type="ARBA" id="ARBA00001946"/>
    </source>
</evidence>
<dbReference type="InterPro" id="IPR017536">
    <property type="entry name" value="Glutamine_synthetase_typeIII"/>
</dbReference>
<keyword evidence="3 11" id="KW-0436">Ligase</keyword>
<dbReference type="InterPro" id="IPR008147">
    <property type="entry name" value="Gln_synt_N"/>
</dbReference>
<keyword evidence="4" id="KW-0547">Nucleotide-binding</keyword>
<keyword evidence="5" id="KW-0067">ATP-binding</keyword>
<evidence type="ECO:0000313" key="11">
    <source>
        <dbReference type="EMBL" id="MBM7570193.1"/>
    </source>
</evidence>
<dbReference type="PANTHER" id="PTHR43785:SF12">
    <property type="entry name" value="TYPE-1 GLUTAMINE SYNTHETASE 2"/>
    <property type="match status" value="1"/>
</dbReference>
<evidence type="ECO:0000256" key="5">
    <source>
        <dbReference type="ARBA" id="ARBA00022840"/>
    </source>
</evidence>
<dbReference type="PROSITE" id="PS51986">
    <property type="entry name" value="GS_BETA_GRASP"/>
    <property type="match status" value="1"/>
</dbReference>
<keyword evidence="12" id="KW-1185">Reference proteome</keyword>
<evidence type="ECO:0000256" key="4">
    <source>
        <dbReference type="ARBA" id="ARBA00022741"/>
    </source>
</evidence>